<feature type="transmembrane region" description="Helical" evidence="1">
    <location>
        <begin position="130"/>
        <end position="154"/>
    </location>
</feature>
<protein>
    <submittedName>
        <fullName evidence="2">Uncharacterized protein</fullName>
    </submittedName>
</protein>
<dbReference type="AlphaFoldDB" id="A0A6B3M298"/>
<keyword evidence="1" id="KW-1133">Transmembrane helix</keyword>
<comment type="caution">
    <text evidence="2">The sequence shown here is derived from an EMBL/GenBank/DDBJ whole genome shotgun (WGS) entry which is preliminary data.</text>
</comment>
<evidence type="ECO:0000313" key="3">
    <source>
        <dbReference type="Proteomes" id="UP000474777"/>
    </source>
</evidence>
<keyword evidence="3" id="KW-1185">Reference proteome</keyword>
<evidence type="ECO:0000256" key="1">
    <source>
        <dbReference type="SAM" id="Phobius"/>
    </source>
</evidence>
<dbReference type="RefSeq" id="WP_163917150.1">
    <property type="nucleotide sequence ID" value="NZ_JAAGWD010000014.1"/>
</dbReference>
<organism evidence="2 3">
    <name type="scientific">Pontibacter burrus</name>
    <dbReference type="NCBI Taxonomy" id="2704466"/>
    <lineage>
        <taxon>Bacteria</taxon>
        <taxon>Pseudomonadati</taxon>
        <taxon>Bacteroidota</taxon>
        <taxon>Cytophagia</taxon>
        <taxon>Cytophagales</taxon>
        <taxon>Hymenobacteraceae</taxon>
        <taxon>Pontibacter</taxon>
    </lineage>
</organism>
<feature type="transmembrane region" description="Helical" evidence="1">
    <location>
        <begin position="192"/>
        <end position="211"/>
    </location>
</feature>
<feature type="transmembrane region" description="Helical" evidence="1">
    <location>
        <begin position="223"/>
        <end position="240"/>
    </location>
</feature>
<feature type="transmembrane region" description="Helical" evidence="1">
    <location>
        <begin position="261"/>
        <end position="284"/>
    </location>
</feature>
<keyword evidence="1" id="KW-0812">Transmembrane</keyword>
<dbReference type="EMBL" id="JAAGWD010000014">
    <property type="protein sequence ID" value="NEM99747.1"/>
    <property type="molecule type" value="Genomic_DNA"/>
</dbReference>
<dbReference type="Proteomes" id="UP000474777">
    <property type="component" value="Unassembled WGS sequence"/>
</dbReference>
<reference evidence="2 3" key="1">
    <citation type="submission" date="2020-02" db="EMBL/GenBank/DDBJ databases">
        <authorList>
            <person name="Kim M.K."/>
        </authorList>
    </citation>
    <scope>NUCLEOTIDE SEQUENCE [LARGE SCALE GENOMIC DNA]</scope>
    <source>
        <strain evidence="2 3">BT327</strain>
    </source>
</reference>
<evidence type="ECO:0000313" key="2">
    <source>
        <dbReference type="EMBL" id="NEM99747.1"/>
    </source>
</evidence>
<gene>
    <name evidence="2" type="ORF">GXP69_18775</name>
</gene>
<sequence length="367" mass="41612">MLSVATIVARVLVGPFYKENTGFFLFLFYLLFGLMNAREVVLYHSSLMHTIVATNIGMGVAMLAALLYNYKCAAYVLAAISKPENGFLINLQALAVRKQFSVLLFCQILLALPVLFYLGVTIVIGLQQGFIVASLLLVLFLMLACAGSAWLYVLNLNGYHRAALRLPIKLTGNFAKWPALYPLHHLLHERKLALLVVKVFSGFVFYMVFIVNRDMFSLNYFRLLFLLCAAAHGMLVYYSFEFTEKQLAFTRNLPVSRTKRLLSYLLTYLLLLLPELCLLFNYSIGLMSWTDLLQTFAIGLGLLLLLMAILYLQNMHLQRFGLFTCLVYLGLAMLLPSGATIVLAVEVTIALLIFYPRYYKFELMTNE</sequence>
<feature type="transmembrane region" description="Helical" evidence="1">
    <location>
        <begin position="296"/>
        <end position="313"/>
    </location>
</feature>
<feature type="transmembrane region" description="Helical" evidence="1">
    <location>
        <begin position="21"/>
        <end position="41"/>
    </location>
</feature>
<feature type="transmembrane region" description="Helical" evidence="1">
    <location>
        <begin position="102"/>
        <end position="124"/>
    </location>
</feature>
<feature type="transmembrane region" description="Helical" evidence="1">
    <location>
        <begin position="47"/>
        <end position="68"/>
    </location>
</feature>
<name>A0A6B3M298_9BACT</name>
<feature type="transmembrane region" description="Helical" evidence="1">
    <location>
        <begin position="325"/>
        <end position="355"/>
    </location>
</feature>
<accession>A0A6B3M298</accession>
<proteinExistence type="predicted"/>
<keyword evidence="1" id="KW-0472">Membrane</keyword>